<reference evidence="1" key="1">
    <citation type="submission" date="2019-10" db="EMBL/GenBank/DDBJ databases">
        <authorList>
            <consortium name="DOE Joint Genome Institute"/>
            <person name="Kuo A."/>
            <person name="Miyauchi S."/>
            <person name="Kiss E."/>
            <person name="Drula E."/>
            <person name="Kohler A."/>
            <person name="Sanchez-Garcia M."/>
            <person name="Andreopoulos B."/>
            <person name="Barry K.W."/>
            <person name="Bonito G."/>
            <person name="Buee M."/>
            <person name="Carver A."/>
            <person name="Chen C."/>
            <person name="Cichocki N."/>
            <person name="Clum A."/>
            <person name="Culley D."/>
            <person name="Crous P.W."/>
            <person name="Fauchery L."/>
            <person name="Girlanda M."/>
            <person name="Hayes R."/>
            <person name="Keri Z."/>
            <person name="Labutti K."/>
            <person name="Lipzen A."/>
            <person name="Lombard V."/>
            <person name="Magnuson J."/>
            <person name="Maillard F."/>
            <person name="Morin E."/>
            <person name="Murat C."/>
            <person name="Nolan M."/>
            <person name="Ohm R."/>
            <person name="Pangilinan J."/>
            <person name="Pereira M."/>
            <person name="Perotto S."/>
            <person name="Peter M."/>
            <person name="Riley R."/>
            <person name="Sitrit Y."/>
            <person name="Stielow B."/>
            <person name="Szollosi G."/>
            <person name="Zifcakova L."/>
            <person name="Stursova M."/>
            <person name="Spatafora J.W."/>
            <person name="Tedersoo L."/>
            <person name="Vaario L.-M."/>
            <person name="Yamada A."/>
            <person name="Yan M."/>
            <person name="Wang P."/>
            <person name="Xu J."/>
            <person name="Bruns T."/>
            <person name="Baldrian P."/>
            <person name="Vilgalys R."/>
            <person name="Henrissat B."/>
            <person name="Grigoriev I.V."/>
            <person name="Hibbett D."/>
            <person name="Nagy L.G."/>
            <person name="Martin F.M."/>
        </authorList>
    </citation>
    <scope>NUCLEOTIDE SEQUENCE</scope>
    <source>
        <strain evidence="1">P2</strain>
    </source>
</reference>
<evidence type="ECO:0000313" key="1">
    <source>
        <dbReference type="EMBL" id="KAF9648005.1"/>
    </source>
</evidence>
<dbReference type="EMBL" id="MU118022">
    <property type="protein sequence ID" value="KAF9648005.1"/>
    <property type="molecule type" value="Genomic_DNA"/>
</dbReference>
<gene>
    <name evidence="1" type="ORF">BDM02DRAFT_3155944</name>
</gene>
<keyword evidence="2" id="KW-1185">Reference proteome</keyword>
<organism evidence="1 2">
    <name type="scientific">Thelephora ganbajun</name>
    <name type="common">Ganba fungus</name>
    <dbReference type="NCBI Taxonomy" id="370292"/>
    <lineage>
        <taxon>Eukaryota</taxon>
        <taxon>Fungi</taxon>
        <taxon>Dikarya</taxon>
        <taxon>Basidiomycota</taxon>
        <taxon>Agaricomycotina</taxon>
        <taxon>Agaricomycetes</taxon>
        <taxon>Thelephorales</taxon>
        <taxon>Thelephoraceae</taxon>
        <taxon>Thelephora</taxon>
    </lineage>
</organism>
<reference evidence="1" key="2">
    <citation type="journal article" date="2020" name="Nat. Commun.">
        <title>Large-scale genome sequencing of mycorrhizal fungi provides insights into the early evolution of symbiotic traits.</title>
        <authorList>
            <person name="Miyauchi S."/>
            <person name="Kiss E."/>
            <person name="Kuo A."/>
            <person name="Drula E."/>
            <person name="Kohler A."/>
            <person name="Sanchez-Garcia M."/>
            <person name="Morin E."/>
            <person name="Andreopoulos B."/>
            <person name="Barry K.W."/>
            <person name="Bonito G."/>
            <person name="Buee M."/>
            <person name="Carver A."/>
            <person name="Chen C."/>
            <person name="Cichocki N."/>
            <person name="Clum A."/>
            <person name="Culley D."/>
            <person name="Crous P.W."/>
            <person name="Fauchery L."/>
            <person name="Girlanda M."/>
            <person name="Hayes R.D."/>
            <person name="Keri Z."/>
            <person name="LaButti K."/>
            <person name="Lipzen A."/>
            <person name="Lombard V."/>
            <person name="Magnuson J."/>
            <person name="Maillard F."/>
            <person name="Murat C."/>
            <person name="Nolan M."/>
            <person name="Ohm R.A."/>
            <person name="Pangilinan J."/>
            <person name="Pereira M.F."/>
            <person name="Perotto S."/>
            <person name="Peter M."/>
            <person name="Pfister S."/>
            <person name="Riley R."/>
            <person name="Sitrit Y."/>
            <person name="Stielow J.B."/>
            <person name="Szollosi G."/>
            <person name="Zifcakova L."/>
            <person name="Stursova M."/>
            <person name="Spatafora J.W."/>
            <person name="Tedersoo L."/>
            <person name="Vaario L.M."/>
            <person name="Yamada A."/>
            <person name="Yan M."/>
            <person name="Wang P."/>
            <person name="Xu J."/>
            <person name="Bruns T."/>
            <person name="Baldrian P."/>
            <person name="Vilgalys R."/>
            <person name="Dunand C."/>
            <person name="Henrissat B."/>
            <person name="Grigoriev I.V."/>
            <person name="Hibbett D."/>
            <person name="Nagy L.G."/>
            <person name="Martin F.M."/>
        </authorList>
    </citation>
    <scope>NUCLEOTIDE SEQUENCE</scope>
    <source>
        <strain evidence="1">P2</strain>
    </source>
</reference>
<protein>
    <submittedName>
        <fullName evidence="1">Alcohol oxidase</fullName>
    </submittedName>
</protein>
<evidence type="ECO:0000313" key="2">
    <source>
        <dbReference type="Proteomes" id="UP000886501"/>
    </source>
</evidence>
<accession>A0ACB6ZDU9</accession>
<sequence>MSHPFPQKTHLALLAVVSALLVLKAVRRAPKKHLLLKDLKDVASNVDAGGYTIRQLYDSEYDIIIIGGGTAGCVLAARLSEEPTLRVLLVESGESSVHLKEAIMPAAFHKLFKTKHDYGLSTVAQPSAGGTSRYLPRARLLGGCTAMNAMILHHAAPSDYDEWPKFLGKTKDSSIWSYEGLKKYFLKFETFIPHKDHPDVDVSERGSSGPMKTGYFGHNSYITQQFIRACETAGIPAFPDVNTSKGTLGATKTINFIDPRGRRVTAENSYLTPEVLKRPNLRVIISATATKVIFDKTGDQPRVVGVELASSRDALLLRFSVKLTLLLSAGAIHTPHILMLSGIGPAAQLAFYDVPPLVNLPGVGEHLMDHPVVDVNLLDKSGHSFGWMRESTGLNFKVASAVFQWSWRGTGPLTTNLAEGIAFLRADDPKLFPDSEEPLLAEDSTSGPECPDLELFVTPLAYSTAGAGAITELSFGVHAVALRPTSLGTVKLKSNDPFDSPVIDPRYLTTKHDVQVLVKGIKALLRVTQAEPLASKVVDRSGDDDPTLDHHLYKATTAEMEEFVRQRVSTLYHPTSTARMARKEDGGVVDEELRVYGVRGLRVVDASVFPTIPAGHTAAPTLAVAEKMADLIKAEYAKV</sequence>
<comment type="caution">
    <text evidence="1">The sequence shown here is derived from an EMBL/GenBank/DDBJ whole genome shotgun (WGS) entry which is preliminary data.</text>
</comment>
<dbReference type="Proteomes" id="UP000886501">
    <property type="component" value="Unassembled WGS sequence"/>
</dbReference>
<proteinExistence type="predicted"/>
<name>A0ACB6ZDU9_THEGA</name>